<feature type="transmembrane region" description="Helical" evidence="6">
    <location>
        <begin position="528"/>
        <end position="550"/>
    </location>
</feature>
<proteinExistence type="predicted"/>
<evidence type="ECO:0000256" key="5">
    <source>
        <dbReference type="ARBA" id="ARBA00023180"/>
    </source>
</evidence>
<evidence type="ECO:0000256" key="3">
    <source>
        <dbReference type="ARBA" id="ARBA00022989"/>
    </source>
</evidence>
<dbReference type="PRINTS" id="PR01223">
    <property type="entry name" value="BRIDEOF7LESS"/>
</dbReference>
<dbReference type="PANTHER" id="PTHR24060">
    <property type="entry name" value="METABOTROPIC GLUTAMATE RECEPTOR"/>
    <property type="match status" value="1"/>
</dbReference>
<dbReference type="Proteomes" id="UP001153636">
    <property type="component" value="Chromosome 8"/>
</dbReference>
<keyword evidence="4 6" id="KW-0472">Membrane</keyword>
<dbReference type="PROSITE" id="PS50259">
    <property type="entry name" value="G_PROTEIN_RECEP_F3_4"/>
    <property type="match status" value="1"/>
</dbReference>
<feature type="transmembrane region" description="Helical" evidence="6">
    <location>
        <begin position="628"/>
        <end position="648"/>
    </location>
</feature>
<dbReference type="GO" id="GO:0004930">
    <property type="term" value="F:G protein-coupled receptor activity"/>
    <property type="evidence" value="ECO:0007669"/>
    <property type="project" value="InterPro"/>
</dbReference>
<keyword evidence="5" id="KW-0325">Glycoprotein</keyword>
<evidence type="ECO:0000256" key="7">
    <source>
        <dbReference type="SAM" id="SignalP"/>
    </source>
</evidence>
<keyword evidence="10" id="KW-1185">Reference proteome</keyword>
<evidence type="ECO:0000256" key="6">
    <source>
        <dbReference type="SAM" id="Phobius"/>
    </source>
</evidence>
<gene>
    <name evidence="9" type="ORF">PSYICH_LOCUS14017</name>
</gene>
<feature type="transmembrane region" description="Helical" evidence="6">
    <location>
        <begin position="455"/>
        <end position="477"/>
    </location>
</feature>
<evidence type="ECO:0000256" key="1">
    <source>
        <dbReference type="ARBA" id="ARBA00004141"/>
    </source>
</evidence>
<feature type="transmembrane region" description="Helical" evidence="6">
    <location>
        <begin position="418"/>
        <end position="443"/>
    </location>
</feature>
<feature type="transmembrane region" description="Helical" evidence="6">
    <location>
        <begin position="596"/>
        <end position="616"/>
    </location>
</feature>
<dbReference type="AlphaFoldDB" id="A0A9P0D3K4"/>
<organism evidence="9 10">
    <name type="scientific">Psylliodes chrysocephalus</name>
    <dbReference type="NCBI Taxonomy" id="3402493"/>
    <lineage>
        <taxon>Eukaryota</taxon>
        <taxon>Metazoa</taxon>
        <taxon>Ecdysozoa</taxon>
        <taxon>Arthropoda</taxon>
        <taxon>Hexapoda</taxon>
        <taxon>Insecta</taxon>
        <taxon>Pterygota</taxon>
        <taxon>Neoptera</taxon>
        <taxon>Endopterygota</taxon>
        <taxon>Coleoptera</taxon>
        <taxon>Polyphaga</taxon>
        <taxon>Cucujiformia</taxon>
        <taxon>Chrysomeloidea</taxon>
        <taxon>Chrysomelidae</taxon>
        <taxon>Galerucinae</taxon>
        <taxon>Alticini</taxon>
        <taxon>Psylliodes</taxon>
    </lineage>
</organism>
<evidence type="ECO:0000313" key="9">
    <source>
        <dbReference type="EMBL" id="CAH1114088.1"/>
    </source>
</evidence>
<feature type="transmembrane region" description="Helical" evidence="6">
    <location>
        <begin position="497"/>
        <end position="516"/>
    </location>
</feature>
<accession>A0A9P0D3K4</accession>
<feature type="chain" id="PRO_5040376258" description="G-protein coupled receptors family 3 profile domain-containing protein" evidence="7">
    <location>
        <begin position="18"/>
        <end position="742"/>
    </location>
</feature>
<keyword evidence="3 6" id="KW-1133">Transmembrane helix</keyword>
<evidence type="ECO:0000259" key="8">
    <source>
        <dbReference type="PROSITE" id="PS50259"/>
    </source>
</evidence>
<evidence type="ECO:0000313" key="10">
    <source>
        <dbReference type="Proteomes" id="UP001153636"/>
    </source>
</evidence>
<dbReference type="InterPro" id="IPR017978">
    <property type="entry name" value="GPCR_3_C"/>
</dbReference>
<dbReference type="GO" id="GO:0005118">
    <property type="term" value="F:sevenless binding"/>
    <property type="evidence" value="ECO:0007669"/>
    <property type="project" value="InterPro"/>
</dbReference>
<keyword evidence="2 6" id="KW-0812">Transmembrane</keyword>
<comment type="subcellular location">
    <subcellularLocation>
        <location evidence="1">Membrane</location>
        <topology evidence="1">Multi-pass membrane protein</topology>
    </subcellularLocation>
</comment>
<reference evidence="9" key="1">
    <citation type="submission" date="2022-01" db="EMBL/GenBank/DDBJ databases">
        <authorList>
            <person name="King R."/>
        </authorList>
    </citation>
    <scope>NUCLEOTIDE SEQUENCE</scope>
</reference>
<dbReference type="OrthoDB" id="9880600at2759"/>
<dbReference type="EMBL" id="OV651820">
    <property type="protein sequence ID" value="CAH1114088.1"/>
    <property type="molecule type" value="Genomic_DNA"/>
</dbReference>
<keyword evidence="7" id="KW-0732">Signal</keyword>
<feature type="signal peptide" evidence="7">
    <location>
        <begin position="1"/>
        <end position="17"/>
    </location>
</feature>
<evidence type="ECO:0000256" key="4">
    <source>
        <dbReference type="ARBA" id="ARBA00023136"/>
    </source>
</evidence>
<evidence type="ECO:0000256" key="2">
    <source>
        <dbReference type="ARBA" id="ARBA00022692"/>
    </source>
</evidence>
<dbReference type="GO" id="GO:0016020">
    <property type="term" value="C:membrane"/>
    <property type="evidence" value="ECO:0007669"/>
    <property type="project" value="UniProtKB-SubCell"/>
</dbReference>
<name>A0A9P0D3K4_9CUCU</name>
<feature type="transmembrane region" description="Helical" evidence="6">
    <location>
        <begin position="562"/>
        <end position="584"/>
    </location>
</feature>
<dbReference type="Pfam" id="PF00003">
    <property type="entry name" value="7tm_3"/>
    <property type="match status" value="1"/>
</dbReference>
<sequence length="742" mass="84763">MYLKILLVMFVLSKSESVLPVIKVEGDIKIALLLENCINKDNEVIPFRKQSLISSAFWVVERINFLESLYPMKLGLEVYETCTDNDYFKIAFELYDNISSYTLGIVNEHKVNPKLTKYSELLEIPTVTIKHVNSLLIKASIRFLNNLGWIKNVTIFAPNENIVAEFYKLSKSNFICIEDCVVYDSCYKGFNYTKHIVFFGNVEQIEDFIRSNDFENSEDELFALFVPLDGSVPKHLPYKSFVIIPPHNPATRTYKTPENILPSPIFIYTARAFLTYTKNIEHFVEKNCNETIYIVNCIREKFTKIYKPFIMTPASILETLKVETLKQHFVYDIYIADKDTTNISILATKNDFLEPLSKIFSYNIFYDNLTFINHSFQDRLNISKRSEDSNVKCNYYHREKHFNLFMDNVSNLSFRSEAWVYAFLSLSLLGVIVCMSILIFLLISICKKDVLEGNPVLTISLLVAVTFLFCSILPFSLEDNKVTANLLCLVKSLCTTLGYSLVFSLLLSRCILLATASKDIGFMSHIAGPVQAFLCLFIFGIQAALSLQIVGKCLEVFYSTSFIYLMSYNIMLLLLLLCLCPLIYKCERNYREGKYFCIVILQTSIVWSIWLPLFMFLDRSWNEPMLCLGLVCTAGGFLGAIFIPRTYLMTIAAARNKMTSALPSLNTANSIVDIYRTNTQPIYDCLNVAAINAVNVARAGVTVSSSQAMPRPDLYSCSAVPDDEDFDFRCDTPIHNDKVTRF</sequence>
<dbReference type="GO" id="GO:0007601">
    <property type="term" value="P:visual perception"/>
    <property type="evidence" value="ECO:0007669"/>
    <property type="project" value="InterPro"/>
</dbReference>
<feature type="domain" description="G-protein coupled receptors family 3 profile" evidence="8">
    <location>
        <begin position="562"/>
        <end position="656"/>
    </location>
</feature>
<dbReference type="InterPro" id="IPR002956">
    <property type="entry name" value="Bride_of_7less"/>
</dbReference>
<protein>
    <recommendedName>
        <fullName evidence="8">G-protein coupled receptors family 3 profile domain-containing protein</fullName>
    </recommendedName>
</protein>
<dbReference type="InterPro" id="IPR050726">
    <property type="entry name" value="mGluR"/>
</dbReference>